<protein>
    <submittedName>
        <fullName evidence="2">RNA polymerase subunit sigma-70</fullName>
    </submittedName>
</protein>
<dbReference type="RefSeq" id="WP_267536383.1">
    <property type="nucleotide sequence ID" value="NZ_JAPNKA010000001.1"/>
</dbReference>
<dbReference type="InterPro" id="IPR036388">
    <property type="entry name" value="WH-like_DNA-bd_sf"/>
</dbReference>
<feature type="domain" description="RNA polymerase sigma factor 70 region 4 type 2" evidence="1">
    <location>
        <begin position="204"/>
        <end position="256"/>
    </location>
</feature>
<name>A0ABT4A9C8_9BACT</name>
<dbReference type="InterPro" id="IPR011745">
    <property type="entry name" value="RNA_pol_sigma70_MYXXA"/>
</dbReference>
<gene>
    <name evidence="2" type="ORF">OV287_24105</name>
</gene>
<evidence type="ECO:0000259" key="1">
    <source>
        <dbReference type="Pfam" id="PF08281"/>
    </source>
</evidence>
<accession>A0ABT4A9C8</accession>
<dbReference type="NCBIfam" id="TIGR03001">
    <property type="entry name" value="Sig-70_gmx1"/>
    <property type="match status" value="1"/>
</dbReference>
<sequence>MSYEQDETCLSAFLPHAQRIRLGQVDGLETSLRKHLDAGQAAWPSVVLAPERFIPYLALQVPEEDAARWLHQLHGADLYLARACLDGAPEALRTFDQQVLRKVPARLGPGAAAQTDEILQMLRERLLVGRGDEGQPKLAFYAGRGPLLAWVRIAAERILIALHKREGHQERFEELPEETLSRFLCPEDPERLLTTEDARQALTDALRRATAALAEQERSLLRLHHVHGFTMDRLAKMFGEPRSSVAYRVARARERLLRLIRAELTCRLGLGESELESFLGLIRSQWDVSLQRWM</sequence>
<reference evidence="2 3" key="1">
    <citation type="submission" date="2022-11" db="EMBL/GenBank/DDBJ databases">
        <title>Minimal conservation of predation-associated metabolite biosynthetic gene clusters underscores biosynthetic potential of Myxococcota including descriptions for ten novel species: Archangium lansinium sp. nov., Myxococcus landrumus sp. nov., Nannocystis bai.</title>
        <authorList>
            <person name="Ahearne A."/>
            <person name="Stevens C."/>
            <person name="Phillips K."/>
        </authorList>
    </citation>
    <scope>NUCLEOTIDE SEQUENCE [LARGE SCALE GENOMIC DNA]</scope>
    <source>
        <strain evidence="2 3">MIWBW</strain>
    </source>
</reference>
<dbReference type="EMBL" id="JAPNKA010000001">
    <property type="protein sequence ID" value="MCY1077559.1"/>
    <property type="molecule type" value="Genomic_DNA"/>
</dbReference>
<dbReference type="Gene3D" id="1.10.10.10">
    <property type="entry name" value="Winged helix-like DNA-binding domain superfamily/Winged helix DNA-binding domain"/>
    <property type="match status" value="1"/>
</dbReference>
<organism evidence="2 3">
    <name type="scientific">Archangium lansingense</name>
    <dbReference type="NCBI Taxonomy" id="2995310"/>
    <lineage>
        <taxon>Bacteria</taxon>
        <taxon>Pseudomonadati</taxon>
        <taxon>Myxococcota</taxon>
        <taxon>Myxococcia</taxon>
        <taxon>Myxococcales</taxon>
        <taxon>Cystobacterineae</taxon>
        <taxon>Archangiaceae</taxon>
        <taxon>Archangium</taxon>
    </lineage>
</organism>
<evidence type="ECO:0000313" key="2">
    <source>
        <dbReference type="EMBL" id="MCY1077559.1"/>
    </source>
</evidence>
<dbReference type="Proteomes" id="UP001207654">
    <property type="component" value="Unassembled WGS sequence"/>
</dbReference>
<keyword evidence="3" id="KW-1185">Reference proteome</keyword>
<proteinExistence type="predicted"/>
<dbReference type="Pfam" id="PF08281">
    <property type="entry name" value="Sigma70_r4_2"/>
    <property type="match status" value="1"/>
</dbReference>
<dbReference type="InterPro" id="IPR013324">
    <property type="entry name" value="RNA_pol_sigma_r3/r4-like"/>
</dbReference>
<evidence type="ECO:0000313" key="3">
    <source>
        <dbReference type="Proteomes" id="UP001207654"/>
    </source>
</evidence>
<dbReference type="SUPFAM" id="SSF88659">
    <property type="entry name" value="Sigma3 and sigma4 domains of RNA polymerase sigma factors"/>
    <property type="match status" value="1"/>
</dbReference>
<comment type="caution">
    <text evidence="2">The sequence shown here is derived from an EMBL/GenBank/DDBJ whole genome shotgun (WGS) entry which is preliminary data.</text>
</comment>
<dbReference type="InterPro" id="IPR013249">
    <property type="entry name" value="RNA_pol_sigma70_r4_t2"/>
</dbReference>